<feature type="region of interest" description="Disordered" evidence="8">
    <location>
        <begin position="20"/>
        <end position="186"/>
    </location>
</feature>
<feature type="compositionally biased region" description="Low complexity" evidence="8">
    <location>
        <begin position="28"/>
        <end position="38"/>
    </location>
</feature>
<dbReference type="SUPFAM" id="SSF54211">
    <property type="entry name" value="Ribosomal protein S5 domain 2-like"/>
    <property type="match status" value="1"/>
</dbReference>
<dbReference type="InterPro" id="IPR014721">
    <property type="entry name" value="Ribsml_uS5_D2-typ_fold_subgr"/>
</dbReference>
<evidence type="ECO:0000256" key="5">
    <source>
        <dbReference type="ARBA" id="ARBA00022741"/>
    </source>
</evidence>
<keyword evidence="7" id="KW-0067">ATP-binding</keyword>
<gene>
    <name evidence="9" type="ORF">ACHAW5_002081</name>
</gene>
<dbReference type="EC" id="2.7.4.2" evidence="3"/>
<dbReference type="GO" id="GO:0005524">
    <property type="term" value="F:ATP binding"/>
    <property type="evidence" value="ECO:0007669"/>
    <property type="project" value="UniProtKB-KW"/>
</dbReference>
<evidence type="ECO:0000256" key="1">
    <source>
        <dbReference type="ARBA" id="ARBA00004229"/>
    </source>
</evidence>
<feature type="compositionally biased region" description="Polar residues" evidence="8">
    <location>
        <begin position="87"/>
        <end position="96"/>
    </location>
</feature>
<proteinExistence type="predicted"/>
<comment type="caution">
    <text evidence="9">The sequence shown here is derived from an EMBL/GenBank/DDBJ whole genome shotgun (WGS) entry which is preliminary data.</text>
</comment>
<evidence type="ECO:0000313" key="9">
    <source>
        <dbReference type="EMBL" id="KAL3767278.1"/>
    </source>
</evidence>
<evidence type="ECO:0000256" key="6">
    <source>
        <dbReference type="ARBA" id="ARBA00022777"/>
    </source>
</evidence>
<evidence type="ECO:0000256" key="7">
    <source>
        <dbReference type="ARBA" id="ARBA00022840"/>
    </source>
</evidence>
<keyword evidence="4" id="KW-0808">Transferase</keyword>
<evidence type="ECO:0000313" key="10">
    <source>
        <dbReference type="Proteomes" id="UP001530315"/>
    </source>
</evidence>
<dbReference type="InterPro" id="IPR020568">
    <property type="entry name" value="Ribosomal_Su5_D2-typ_SF"/>
</dbReference>
<dbReference type="GO" id="GO:0009507">
    <property type="term" value="C:chloroplast"/>
    <property type="evidence" value="ECO:0007669"/>
    <property type="project" value="UniProtKB-SubCell"/>
</dbReference>
<sequence>MWSRISDLAVKIDANFGDVGGEFQEEVSGGATPSSGAGEEAEAEVEMDEEEGTSGSPQDDEGGGWGDDDDDFDDDLELFGENYGRETPSSPESDNGTIVVRGLRSGGGGEEGAAPLEDASAVADDATASHESAIFVEEDEEGRPSSSSSSPAAAAAEAHSPPPRDAARRRQNSDDRQRRRRTPDVVTVSAPGKALIAGGYLVLESPNPGVVLAAEGCRFHATVAFRTPHNLEDGAGGVAVVDDDGGGWRSMPLDVYSPQFDRVFSYRLSYRYSPSTNGKDDDDDDDDDVALRLRPRTATHDPNKFVERSLLLALEMLEPFLPCPKDASTGEVVVNKTGMGSSAALVASVVGALLLFFGVISLPPAVVVVDGENGEGDELRADDAERGCGEGLRIAHNLSQICHCHAQGKVGSGFDISSAIYGSHIYTRFSEALVDKFLEDVESSSDEIVDGLHLSVELSRQLVALVKSDEWDCTFRPIGLPPGLELLMADVCGGSESPSMARGILEWKKKKRKVGFMDDYYWKDLKRCNKRIVSLFTDQFASQTFRDGLRRDGADIISTRTAEQWKKPMPSSWHSFEGSSWDVALKLFDLRLAFLECRQNLKGMGISAGVPVEPDEQTAVADATMSLPGVVAAGVPGAGGYDALFVIYVKGPATFGGKSDRVRDEIGNLWRDMSDESNERVLCPLSVRAAGSGGGLCSTELDW</sequence>
<keyword evidence="10" id="KW-1185">Reference proteome</keyword>
<dbReference type="PANTHER" id="PTHR31814:SF2">
    <property type="entry name" value="PHOSPHOMEVALONATE KINASE"/>
    <property type="match status" value="1"/>
</dbReference>
<feature type="compositionally biased region" description="Low complexity" evidence="8">
    <location>
        <begin position="112"/>
        <end position="126"/>
    </location>
</feature>
<dbReference type="Gene3D" id="3.30.230.10">
    <property type="match status" value="1"/>
</dbReference>
<dbReference type="InterPro" id="IPR035102">
    <property type="entry name" value="Phosphomevalonate_kinase"/>
</dbReference>
<feature type="compositionally biased region" description="Low complexity" evidence="8">
    <location>
        <begin position="144"/>
        <end position="159"/>
    </location>
</feature>
<accession>A0ABD3MU05</accession>
<feature type="compositionally biased region" description="Basic and acidic residues" evidence="8">
    <location>
        <begin position="165"/>
        <end position="177"/>
    </location>
</feature>
<comment type="subcellular location">
    <subcellularLocation>
        <location evidence="1">Plastid</location>
        <location evidence="1">Chloroplast</location>
    </subcellularLocation>
</comment>
<reference evidence="9 10" key="1">
    <citation type="submission" date="2024-10" db="EMBL/GenBank/DDBJ databases">
        <title>Updated reference genomes for cyclostephanoid diatoms.</title>
        <authorList>
            <person name="Roberts W.R."/>
            <person name="Alverson A.J."/>
        </authorList>
    </citation>
    <scope>NUCLEOTIDE SEQUENCE [LARGE SCALE GENOMIC DNA]</scope>
    <source>
        <strain evidence="9 10">AJA276-08</strain>
    </source>
</reference>
<organism evidence="9 10">
    <name type="scientific">Stephanodiscus triporus</name>
    <dbReference type="NCBI Taxonomy" id="2934178"/>
    <lineage>
        <taxon>Eukaryota</taxon>
        <taxon>Sar</taxon>
        <taxon>Stramenopiles</taxon>
        <taxon>Ochrophyta</taxon>
        <taxon>Bacillariophyta</taxon>
        <taxon>Coscinodiscophyceae</taxon>
        <taxon>Thalassiosirophycidae</taxon>
        <taxon>Stephanodiscales</taxon>
        <taxon>Stephanodiscaceae</taxon>
        <taxon>Stephanodiscus</taxon>
    </lineage>
</organism>
<dbReference type="GO" id="GO:0004631">
    <property type="term" value="F:phosphomevalonate kinase activity"/>
    <property type="evidence" value="ECO:0007669"/>
    <property type="project" value="UniProtKB-EC"/>
</dbReference>
<evidence type="ECO:0000256" key="2">
    <source>
        <dbReference type="ARBA" id="ARBA00005017"/>
    </source>
</evidence>
<keyword evidence="6" id="KW-0418">Kinase</keyword>
<dbReference type="PANTHER" id="PTHR31814">
    <property type="match status" value="1"/>
</dbReference>
<keyword evidence="5" id="KW-0547">Nucleotide-binding</keyword>
<evidence type="ECO:0000256" key="4">
    <source>
        <dbReference type="ARBA" id="ARBA00022679"/>
    </source>
</evidence>
<dbReference type="EMBL" id="JALLAZ020001710">
    <property type="protein sequence ID" value="KAL3767278.1"/>
    <property type="molecule type" value="Genomic_DNA"/>
</dbReference>
<dbReference type="AlphaFoldDB" id="A0ABD3MU05"/>
<evidence type="ECO:0000256" key="3">
    <source>
        <dbReference type="ARBA" id="ARBA00012958"/>
    </source>
</evidence>
<protein>
    <recommendedName>
        <fullName evidence="3">phosphomevalonate kinase</fullName>
        <ecNumber evidence="3">2.7.4.2</ecNumber>
    </recommendedName>
</protein>
<dbReference type="Proteomes" id="UP001530315">
    <property type="component" value="Unassembled WGS sequence"/>
</dbReference>
<name>A0ABD3MU05_9STRA</name>
<comment type="pathway">
    <text evidence="2">Isoprenoid biosynthesis; isopentenyl diphosphate biosynthesis via mevalonate pathway; isopentenyl diphosphate from (R)-mevalonate: step 2/3.</text>
</comment>
<feature type="compositionally biased region" description="Acidic residues" evidence="8">
    <location>
        <begin position="39"/>
        <end position="78"/>
    </location>
</feature>
<evidence type="ECO:0000256" key="8">
    <source>
        <dbReference type="SAM" id="MobiDB-lite"/>
    </source>
</evidence>